<organism evidence="2 3">
    <name type="scientific">Novosphingobium aromaticivorans (strain ATCC 700278 / DSM 12444 / CCUG 56034 / CIP 105152 / NBRC 16084 / F199)</name>
    <dbReference type="NCBI Taxonomy" id="279238"/>
    <lineage>
        <taxon>Bacteria</taxon>
        <taxon>Pseudomonadati</taxon>
        <taxon>Pseudomonadota</taxon>
        <taxon>Alphaproteobacteria</taxon>
        <taxon>Sphingomonadales</taxon>
        <taxon>Sphingomonadaceae</taxon>
        <taxon>Novosphingobium</taxon>
    </lineage>
</organism>
<evidence type="ECO:0000313" key="2">
    <source>
        <dbReference type="EMBL" id="ABD25049.1"/>
    </source>
</evidence>
<dbReference type="STRING" id="279238.Saro_0602"/>
<keyword evidence="3" id="KW-1185">Reference proteome</keyword>
<protein>
    <recommendedName>
        <fullName evidence="4">Secreted protein</fullName>
    </recommendedName>
</protein>
<dbReference type="KEGG" id="nar:Saro_0602"/>
<proteinExistence type="predicted"/>
<dbReference type="eggNOG" id="ENOG5031BZR">
    <property type="taxonomic scope" value="Bacteria"/>
</dbReference>
<dbReference type="HOGENOM" id="CLU_2048236_0_0_5"/>
<dbReference type="AlphaFoldDB" id="Q2GAS4"/>
<feature type="chain" id="PRO_5004208158" description="Secreted protein" evidence="1">
    <location>
        <begin position="23"/>
        <end position="119"/>
    </location>
</feature>
<keyword evidence="1" id="KW-0732">Signal</keyword>
<sequence>MPRLFLFFAVAIGAGLVQPALAVEEPAARVAKCGTTSCLIVSGRRADEALPVRVNGHEVQAEGGRRWRVRVPVATVRAWSEPLARTIAVSVGETWQEVALPIGLLGHSHDLAMLVVRVK</sequence>
<evidence type="ECO:0000256" key="1">
    <source>
        <dbReference type="SAM" id="SignalP"/>
    </source>
</evidence>
<reference evidence="3" key="1">
    <citation type="submission" date="2006-01" db="EMBL/GenBank/DDBJ databases">
        <title>Complete sequence of Novosphingobium aromaticivorans DSM 12444.</title>
        <authorList>
            <consortium name="US DOE Joint Genome Institute"/>
            <person name="Copeland A."/>
            <person name="Lucas S."/>
            <person name="Lapidus A."/>
            <person name="Barry K."/>
            <person name="Detter J.C."/>
            <person name="Glavina T."/>
            <person name="Hammon N."/>
            <person name="Israni S."/>
            <person name="Pitluck S."/>
            <person name="Chain P."/>
            <person name="Malfatti S."/>
            <person name="Shin M."/>
            <person name="Vergez L."/>
            <person name="Schmutz J."/>
            <person name="Larimer F."/>
            <person name="Land M."/>
            <person name="Kyrpides N."/>
            <person name="Ivanova N."/>
            <person name="Fredrickson J."/>
            <person name="Balkwill D."/>
            <person name="Romine M.F."/>
            <person name="Richardson P."/>
        </authorList>
    </citation>
    <scope>NUCLEOTIDE SEQUENCE [LARGE SCALE GENOMIC DNA]</scope>
    <source>
        <strain evidence="3">ATCC 700278 / DSM 12444 / CCUG 56034 / CIP 105152 / NBRC 16084 / F199</strain>
    </source>
</reference>
<accession>Q2GAS4</accession>
<dbReference type="EMBL" id="CP000248">
    <property type="protein sequence ID" value="ABD25049.1"/>
    <property type="molecule type" value="Genomic_DNA"/>
</dbReference>
<evidence type="ECO:0000313" key="3">
    <source>
        <dbReference type="Proteomes" id="UP000009134"/>
    </source>
</evidence>
<evidence type="ECO:0008006" key="4">
    <source>
        <dbReference type="Google" id="ProtNLM"/>
    </source>
</evidence>
<dbReference type="Proteomes" id="UP000009134">
    <property type="component" value="Chromosome"/>
</dbReference>
<name>Q2GAS4_NOVAD</name>
<gene>
    <name evidence="2" type="ordered locus">Saro_0602</name>
</gene>
<dbReference type="RefSeq" id="WP_011444263.1">
    <property type="nucleotide sequence ID" value="NC_007794.1"/>
</dbReference>
<feature type="signal peptide" evidence="1">
    <location>
        <begin position="1"/>
        <end position="22"/>
    </location>
</feature>